<accession>F3GRZ0</accession>
<feature type="non-terminal residue" evidence="1">
    <location>
        <position position="1"/>
    </location>
</feature>
<feature type="non-terminal residue" evidence="1">
    <location>
        <position position="37"/>
    </location>
</feature>
<name>F3GRZ0_PSESJ</name>
<dbReference type="Proteomes" id="UP000004986">
    <property type="component" value="Unassembled WGS sequence"/>
</dbReference>
<protein>
    <submittedName>
        <fullName evidence="1">Uncharacterized protein</fullName>
    </submittedName>
</protein>
<keyword evidence="2" id="KW-1185">Reference proteome</keyword>
<dbReference type="HOGENOM" id="CLU_3361635_0_0_6"/>
<proteinExistence type="predicted"/>
<gene>
    <name evidence="1" type="ORF">PSYPI_48555</name>
</gene>
<dbReference type="EMBL" id="AEAI01004787">
    <property type="protein sequence ID" value="EGH49843.1"/>
    <property type="molecule type" value="Genomic_DNA"/>
</dbReference>
<reference evidence="1 2" key="1">
    <citation type="journal article" date="2011" name="PLoS Pathog.">
        <title>Dynamic evolution of pathogenicity revealed by sequencing and comparative genomics of 19 Pseudomonas syringae isolates.</title>
        <authorList>
            <person name="Baltrus D.A."/>
            <person name="Nishimura M.T."/>
            <person name="Romanchuk A."/>
            <person name="Chang J.H."/>
            <person name="Mukhtar M.S."/>
            <person name="Cherkis K."/>
            <person name="Roach J."/>
            <person name="Grant S.R."/>
            <person name="Jones C.D."/>
            <person name="Dangl J.L."/>
        </authorList>
    </citation>
    <scope>NUCLEOTIDE SEQUENCE [LARGE SCALE GENOMIC DNA]</scope>
    <source>
        <strain evidence="1 2">1704B</strain>
    </source>
</reference>
<evidence type="ECO:0000313" key="1">
    <source>
        <dbReference type="EMBL" id="EGH49843.1"/>
    </source>
</evidence>
<comment type="caution">
    <text evidence="1">The sequence shown here is derived from an EMBL/GenBank/DDBJ whole genome shotgun (WGS) entry which is preliminary data.</text>
</comment>
<organism evidence="1 2">
    <name type="scientific">Pseudomonas syringae pv. pisi str. 1704B</name>
    <dbReference type="NCBI Taxonomy" id="629263"/>
    <lineage>
        <taxon>Bacteria</taxon>
        <taxon>Pseudomonadati</taxon>
        <taxon>Pseudomonadota</taxon>
        <taxon>Gammaproteobacteria</taxon>
        <taxon>Pseudomonadales</taxon>
        <taxon>Pseudomonadaceae</taxon>
        <taxon>Pseudomonas</taxon>
        <taxon>Pseudomonas syringae</taxon>
    </lineage>
</organism>
<dbReference type="AlphaFoldDB" id="F3GRZ0"/>
<sequence>AAEAVALSHVAELPVHALQPVEPRMSVDVPGRKWQAT</sequence>
<evidence type="ECO:0000313" key="2">
    <source>
        <dbReference type="Proteomes" id="UP000004986"/>
    </source>
</evidence>